<dbReference type="InterPro" id="IPR036390">
    <property type="entry name" value="WH_DNA-bd_sf"/>
</dbReference>
<proteinExistence type="inferred from homology"/>
<name>A0A4R3LAP9_9GAMM</name>
<dbReference type="EMBL" id="SMAF01000018">
    <property type="protein sequence ID" value="TCS95344.1"/>
    <property type="molecule type" value="Genomic_DNA"/>
</dbReference>
<dbReference type="Proteomes" id="UP000294599">
    <property type="component" value="Unassembled WGS sequence"/>
</dbReference>
<evidence type="ECO:0000256" key="1">
    <source>
        <dbReference type="HAMAP-Rule" id="MF_01584"/>
    </source>
</evidence>
<evidence type="ECO:0000256" key="2">
    <source>
        <dbReference type="SAM" id="Coils"/>
    </source>
</evidence>
<dbReference type="AlphaFoldDB" id="A0A4R3LAP9"/>
<dbReference type="OrthoDB" id="9784785at2"/>
<organism evidence="3 4">
    <name type="scientific">Pseudofulvimonas gallinarii</name>
    <dbReference type="NCBI Taxonomy" id="634155"/>
    <lineage>
        <taxon>Bacteria</taxon>
        <taxon>Pseudomonadati</taxon>
        <taxon>Pseudomonadota</taxon>
        <taxon>Gammaproteobacteria</taxon>
        <taxon>Lysobacterales</taxon>
        <taxon>Rhodanobacteraceae</taxon>
        <taxon>Pseudofulvimonas</taxon>
    </lineage>
</organism>
<evidence type="ECO:0000313" key="3">
    <source>
        <dbReference type="EMBL" id="TCS95344.1"/>
    </source>
</evidence>
<gene>
    <name evidence="3" type="ORF">EDC25_11833</name>
</gene>
<comment type="similarity">
    <text evidence="1">Belongs to the UPF0502 family.</text>
</comment>
<reference evidence="3 4" key="1">
    <citation type="submission" date="2019-03" db="EMBL/GenBank/DDBJ databases">
        <title>Genomic Encyclopedia of Type Strains, Phase IV (KMG-IV): sequencing the most valuable type-strain genomes for metagenomic binning, comparative biology and taxonomic classification.</title>
        <authorList>
            <person name="Goeker M."/>
        </authorList>
    </citation>
    <scope>NUCLEOTIDE SEQUENCE [LARGE SCALE GENOMIC DNA]</scope>
    <source>
        <strain evidence="3 4">DSM 21944</strain>
    </source>
</reference>
<sequence>MTGTEDTLPEPQLDAHEARVLACLIEKESTTPEQYPLTANAVQVACNQKTGRDPVMDLEAGAVGHALRTLEDKRLVRSIHGARAQRYDHRTDEIYAISPEQRALLALLVLRGAQTAGELFTRSERLFRFQGLDQVRGILERLETRHPALVVKLPRGPGQREDRYAHLLCGREAAQAQGRAADAGQARAAVAAEAGAGELRERVDRLEAELAELRARFDALAARMTDAGNSG</sequence>
<dbReference type="InterPro" id="IPR036388">
    <property type="entry name" value="WH-like_DNA-bd_sf"/>
</dbReference>
<dbReference type="Gene3D" id="1.10.10.10">
    <property type="entry name" value="Winged helix-like DNA-binding domain superfamily/Winged helix DNA-binding domain"/>
    <property type="match status" value="2"/>
</dbReference>
<keyword evidence="4" id="KW-1185">Reference proteome</keyword>
<dbReference type="RefSeq" id="WP_123522791.1">
    <property type="nucleotide sequence ID" value="NZ_JBHLWF010000011.1"/>
</dbReference>
<protein>
    <submittedName>
        <fullName evidence="3">Uncharacterized protein</fullName>
    </submittedName>
</protein>
<accession>A0A4R3LAP9</accession>
<feature type="coiled-coil region" evidence="2">
    <location>
        <begin position="189"/>
        <end position="223"/>
    </location>
</feature>
<dbReference type="PANTHER" id="PTHR38768">
    <property type="entry name" value="UPF0502 PROTEIN YCEH"/>
    <property type="match status" value="1"/>
</dbReference>
<evidence type="ECO:0000313" key="4">
    <source>
        <dbReference type="Proteomes" id="UP000294599"/>
    </source>
</evidence>
<dbReference type="SUPFAM" id="SSF46785">
    <property type="entry name" value="Winged helix' DNA-binding domain"/>
    <property type="match status" value="2"/>
</dbReference>
<dbReference type="Pfam" id="PF04337">
    <property type="entry name" value="DUF480"/>
    <property type="match status" value="1"/>
</dbReference>
<comment type="caution">
    <text evidence="3">The sequence shown here is derived from an EMBL/GenBank/DDBJ whole genome shotgun (WGS) entry which is preliminary data.</text>
</comment>
<keyword evidence="2" id="KW-0175">Coiled coil</keyword>
<dbReference type="HAMAP" id="MF_01584">
    <property type="entry name" value="UPF0502"/>
    <property type="match status" value="1"/>
</dbReference>
<dbReference type="PANTHER" id="PTHR38768:SF1">
    <property type="entry name" value="UPF0502 PROTEIN YCEH"/>
    <property type="match status" value="1"/>
</dbReference>
<dbReference type="InterPro" id="IPR007432">
    <property type="entry name" value="DUF480"/>
</dbReference>